<organism evidence="3">
    <name type="scientific">marine sediment metagenome</name>
    <dbReference type="NCBI Taxonomy" id="412755"/>
    <lineage>
        <taxon>unclassified sequences</taxon>
        <taxon>metagenomes</taxon>
        <taxon>ecological metagenomes</taxon>
    </lineage>
</organism>
<proteinExistence type="inferred from homology"/>
<accession>X0TJ48</accession>
<dbReference type="GO" id="GO:0006633">
    <property type="term" value="P:fatty acid biosynthetic process"/>
    <property type="evidence" value="ECO:0007669"/>
    <property type="project" value="TreeGrafter"/>
</dbReference>
<dbReference type="GO" id="GO:0016616">
    <property type="term" value="F:oxidoreductase activity, acting on the CH-OH group of donors, NAD or NADP as acceptor"/>
    <property type="evidence" value="ECO:0007669"/>
    <property type="project" value="TreeGrafter"/>
</dbReference>
<name>X0TJ48_9ZZZZ</name>
<dbReference type="EMBL" id="BARS01000358">
    <property type="protein sequence ID" value="GAF76115.1"/>
    <property type="molecule type" value="Genomic_DNA"/>
</dbReference>
<dbReference type="PROSITE" id="PS00061">
    <property type="entry name" value="ADH_SHORT"/>
    <property type="match status" value="1"/>
</dbReference>
<evidence type="ECO:0008006" key="4">
    <source>
        <dbReference type="Google" id="ProtNLM"/>
    </source>
</evidence>
<dbReference type="Pfam" id="PF13561">
    <property type="entry name" value="adh_short_C2"/>
    <property type="match status" value="1"/>
</dbReference>
<evidence type="ECO:0000256" key="2">
    <source>
        <dbReference type="ARBA" id="ARBA00023002"/>
    </source>
</evidence>
<comment type="similarity">
    <text evidence="1">Belongs to the short-chain dehydrogenases/reductases (SDR) family.</text>
</comment>
<dbReference type="InterPro" id="IPR020904">
    <property type="entry name" value="Sc_DH/Rdtase_CS"/>
</dbReference>
<dbReference type="SUPFAM" id="SSF51735">
    <property type="entry name" value="NAD(P)-binding Rossmann-fold domains"/>
    <property type="match status" value="1"/>
</dbReference>
<protein>
    <recommendedName>
        <fullName evidence="4">SDR family oxidoreductase</fullName>
    </recommendedName>
</protein>
<dbReference type="PANTHER" id="PTHR42760:SF133">
    <property type="entry name" value="3-OXOACYL-[ACYL-CARRIER-PROTEIN] REDUCTASE"/>
    <property type="match status" value="1"/>
</dbReference>
<dbReference type="InterPro" id="IPR002347">
    <property type="entry name" value="SDR_fam"/>
</dbReference>
<dbReference type="AlphaFoldDB" id="X0TJ48"/>
<dbReference type="GO" id="GO:0048038">
    <property type="term" value="F:quinone binding"/>
    <property type="evidence" value="ECO:0007669"/>
    <property type="project" value="TreeGrafter"/>
</dbReference>
<evidence type="ECO:0000313" key="3">
    <source>
        <dbReference type="EMBL" id="GAF76115.1"/>
    </source>
</evidence>
<dbReference type="InterPro" id="IPR036291">
    <property type="entry name" value="NAD(P)-bd_dom_sf"/>
</dbReference>
<evidence type="ECO:0000256" key="1">
    <source>
        <dbReference type="ARBA" id="ARBA00006484"/>
    </source>
</evidence>
<sequence length="144" mass="15287">GTFFFSRAVVKSMKEGDRIINISSIDGVQAQFVSSHYAAAKGAISPLTRSLALEVAHRGITVNAIAPGVIRTPIGEMLIYFAPDFDKEEIPAQRYGEPEDIAELTAFLASPGAGYITGQVIVVDGGITLATPTNRYAAKMMGLP</sequence>
<dbReference type="Gene3D" id="3.40.50.720">
    <property type="entry name" value="NAD(P)-binding Rossmann-like Domain"/>
    <property type="match status" value="1"/>
</dbReference>
<comment type="caution">
    <text evidence="3">The sequence shown here is derived from an EMBL/GenBank/DDBJ whole genome shotgun (WGS) entry which is preliminary data.</text>
</comment>
<keyword evidence="2" id="KW-0560">Oxidoreductase</keyword>
<gene>
    <name evidence="3" type="ORF">S01H1_00917</name>
</gene>
<reference evidence="3" key="1">
    <citation type="journal article" date="2014" name="Front. Microbiol.">
        <title>High frequency of phylogenetically diverse reductive dehalogenase-homologous genes in deep subseafloor sedimentary metagenomes.</title>
        <authorList>
            <person name="Kawai M."/>
            <person name="Futagami T."/>
            <person name="Toyoda A."/>
            <person name="Takaki Y."/>
            <person name="Nishi S."/>
            <person name="Hori S."/>
            <person name="Arai W."/>
            <person name="Tsubouchi T."/>
            <person name="Morono Y."/>
            <person name="Uchiyama I."/>
            <person name="Ito T."/>
            <person name="Fujiyama A."/>
            <person name="Inagaki F."/>
            <person name="Takami H."/>
        </authorList>
    </citation>
    <scope>NUCLEOTIDE SEQUENCE</scope>
    <source>
        <strain evidence="3">Expedition CK06-06</strain>
    </source>
</reference>
<feature type="non-terminal residue" evidence="3">
    <location>
        <position position="1"/>
    </location>
</feature>
<dbReference type="PANTHER" id="PTHR42760">
    <property type="entry name" value="SHORT-CHAIN DEHYDROGENASES/REDUCTASES FAMILY MEMBER"/>
    <property type="match status" value="1"/>
</dbReference>
<dbReference type="PRINTS" id="PR00080">
    <property type="entry name" value="SDRFAMILY"/>
</dbReference>
<dbReference type="PRINTS" id="PR00081">
    <property type="entry name" value="GDHRDH"/>
</dbReference>